<evidence type="ECO:0000259" key="2">
    <source>
        <dbReference type="SMART" id="SM01272"/>
    </source>
</evidence>
<dbReference type="SMART" id="SM01272">
    <property type="entry name" value="LsmAD"/>
    <property type="match status" value="1"/>
</dbReference>
<proteinExistence type="predicted"/>
<feature type="region of interest" description="Disordered" evidence="1">
    <location>
        <begin position="1"/>
        <end position="71"/>
    </location>
</feature>
<dbReference type="Proteomes" id="UP000095280">
    <property type="component" value="Unplaced"/>
</dbReference>
<dbReference type="GO" id="GO:0034063">
    <property type="term" value="P:stress granule assembly"/>
    <property type="evidence" value="ECO:0007669"/>
    <property type="project" value="TreeGrafter"/>
</dbReference>
<name>A0A1I8G7X2_9PLAT</name>
<dbReference type="InterPro" id="IPR045117">
    <property type="entry name" value="ATXN2-like"/>
</dbReference>
<feature type="compositionally biased region" description="Low complexity" evidence="1">
    <location>
        <begin position="399"/>
        <end position="429"/>
    </location>
</feature>
<evidence type="ECO:0000313" key="4">
    <source>
        <dbReference type="WBParaSite" id="maker-uti_cns_0001032-snap-gene-1.22-mRNA-1"/>
    </source>
</evidence>
<evidence type="ECO:0000313" key="3">
    <source>
        <dbReference type="Proteomes" id="UP000095280"/>
    </source>
</evidence>
<feature type="compositionally biased region" description="Basic and acidic residues" evidence="1">
    <location>
        <begin position="328"/>
        <end position="361"/>
    </location>
</feature>
<feature type="compositionally biased region" description="Low complexity" evidence="1">
    <location>
        <begin position="229"/>
        <end position="256"/>
    </location>
</feature>
<keyword evidence="3" id="KW-1185">Reference proteome</keyword>
<dbReference type="GO" id="GO:0003729">
    <property type="term" value="F:mRNA binding"/>
    <property type="evidence" value="ECO:0007669"/>
    <property type="project" value="TreeGrafter"/>
</dbReference>
<dbReference type="GO" id="GO:0010494">
    <property type="term" value="C:cytoplasmic stress granule"/>
    <property type="evidence" value="ECO:0007669"/>
    <property type="project" value="TreeGrafter"/>
</dbReference>
<protein>
    <submittedName>
        <fullName evidence="4">LsmAD domain-containing protein</fullName>
    </submittedName>
</protein>
<feature type="compositionally biased region" description="Low complexity" evidence="1">
    <location>
        <begin position="166"/>
        <end position="178"/>
    </location>
</feature>
<dbReference type="PANTHER" id="PTHR12854">
    <property type="entry name" value="ATAXIN 2-RELATED"/>
    <property type="match status" value="1"/>
</dbReference>
<accession>A0A1I8G7X2</accession>
<feature type="compositionally biased region" description="Polar residues" evidence="1">
    <location>
        <begin position="1"/>
        <end position="30"/>
    </location>
</feature>
<evidence type="ECO:0000256" key="1">
    <source>
        <dbReference type="SAM" id="MobiDB-lite"/>
    </source>
</evidence>
<reference evidence="4" key="1">
    <citation type="submission" date="2016-11" db="UniProtKB">
        <authorList>
            <consortium name="WormBaseParasite"/>
        </authorList>
    </citation>
    <scope>IDENTIFICATION</scope>
</reference>
<feature type="compositionally biased region" description="Pro residues" evidence="1">
    <location>
        <begin position="495"/>
        <end position="519"/>
    </location>
</feature>
<dbReference type="WBParaSite" id="maker-uti_cns_0001032-snap-gene-1.22-mRNA-1">
    <property type="protein sequence ID" value="maker-uti_cns_0001032-snap-gene-1.22-mRNA-1"/>
    <property type="gene ID" value="maker-uti_cns_0001032-snap-gene-1.22"/>
</dbReference>
<feature type="compositionally biased region" description="Low complexity" evidence="1">
    <location>
        <begin position="444"/>
        <end position="477"/>
    </location>
</feature>
<dbReference type="PANTHER" id="PTHR12854:SF7">
    <property type="entry name" value="ATAXIN-2 HOMOLOG"/>
    <property type="match status" value="1"/>
</dbReference>
<feature type="region of interest" description="Disordered" evidence="1">
    <location>
        <begin position="166"/>
        <end position="264"/>
    </location>
</feature>
<feature type="domain" description="LsmAD" evidence="2">
    <location>
        <begin position="308"/>
        <end position="376"/>
    </location>
</feature>
<organism evidence="3 4">
    <name type="scientific">Macrostomum lignano</name>
    <dbReference type="NCBI Taxonomy" id="282301"/>
    <lineage>
        <taxon>Eukaryota</taxon>
        <taxon>Metazoa</taxon>
        <taxon>Spiralia</taxon>
        <taxon>Lophotrochozoa</taxon>
        <taxon>Platyhelminthes</taxon>
        <taxon>Rhabditophora</taxon>
        <taxon>Macrostomorpha</taxon>
        <taxon>Macrostomida</taxon>
        <taxon>Macrostomidae</taxon>
        <taxon>Macrostomum</taxon>
    </lineage>
</organism>
<dbReference type="InterPro" id="IPR009604">
    <property type="entry name" value="LsmAD_domain"/>
</dbReference>
<feature type="compositionally biased region" description="Polar residues" evidence="1">
    <location>
        <begin position="190"/>
        <end position="205"/>
    </location>
</feature>
<sequence length="558" mass="59107">MPSGQSMQQQQRNSRGTSSRNRPAGQNNLNRPVYGKGLTSYSRGGGNAGHGGAPPAFGQAGGAGQQPQLDNIQGIMTNPSFVHVATRYLIGQPVKLELVDSQQPSPEGVLRTIMSPDTLRIYQSDSGNGNNNDMFVRLADIKEFTVADVDCNEVLKTVSAAAAANHQRASPAPAANSPSPGPTDSIAAAGSTTAQKSTPSGNVESFVTDEGIATATKKPQVVLQRHRPPQSQTSTSSNASTASNAKAPADAAAAAGSQGGGDLQMFEFDEKPVAENLSGLESATFKSAKSGGPLFDPHEMFKRNETLMGPSSFQDHLPEYTTPLVRTNDPDWQRREERATQLAREIEGNRDYRDNICRESRDDMDEEMRYSAVHRPGQDAPAARPAKSKLDTPPPARTPPIQQQQQSAAPATTAATTAATPAPTSAAPTGSGQPPPRDQSKYCPPNRRPNQQQVPPPSAVAVPPAMMQQPAVAAAVLQPPPPLPQSAMIPSVMQQPPPPQHAMLHQPPPPMPAGMPPPNMVGNGGVRTAVEPLMQQQVTPPPAILAKQQQQLQQQQQQ</sequence>
<dbReference type="Pfam" id="PF06741">
    <property type="entry name" value="LsmAD"/>
    <property type="match status" value="1"/>
</dbReference>
<dbReference type="AlphaFoldDB" id="A0A1I8G7X2"/>
<feature type="compositionally biased region" description="Gly residues" evidence="1">
    <location>
        <begin position="43"/>
        <end position="52"/>
    </location>
</feature>
<feature type="compositionally biased region" description="Low complexity" evidence="1">
    <location>
        <begin position="548"/>
        <end position="558"/>
    </location>
</feature>
<feature type="region of interest" description="Disordered" evidence="1">
    <location>
        <begin position="308"/>
        <end position="558"/>
    </location>
</feature>